<dbReference type="SUPFAM" id="SSF103473">
    <property type="entry name" value="MFS general substrate transporter"/>
    <property type="match status" value="1"/>
</dbReference>
<name>A0A6J6WMR9_9ZZZZ</name>
<dbReference type="InterPro" id="IPR036259">
    <property type="entry name" value="MFS_trans_sf"/>
</dbReference>
<feature type="transmembrane region" description="Helical" evidence="5">
    <location>
        <begin position="147"/>
        <end position="168"/>
    </location>
</feature>
<feature type="transmembrane region" description="Helical" evidence="5">
    <location>
        <begin position="174"/>
        <end position="192"/>
    </location>
</feature>
<evidence type="ECO:0000256" key="1">
    <source>
        <dbReference type="ARBA" id="ARBA00004141"/>
    </source>
</evidence>
<feature type="domain" description="Major facilitator superfamily (MFS) profile" evidence="6">
    <location>
        <begin position="1"/>
        <end position="405"/>
    </location>
</feature>
<feature type="transmembrane region" description="Helical" evidence="5">
    <location>
        <begin position="88"/>
        <end position="105"/>
    </location>
</feature>
<dbReference type="Gene3D" id="1.20.1250.20">
    <property type="entry name" value="MFS general substrate transporter like domains"/>
    <property type="match status" value="2"/>
</dbReference>
<accession>A0A6J6WMR9</accession>
<evidence type="ECO:0000313" key="7">
    <source>
        <dbReference type="EMBL" id="CAB4784563.1"/>
    </source>
</evidence>
<dbReference type="InterPro" id="IPR011701">
    <property type="entry name" value="MFS"/>
</dbReference>
<organism evidence="7">
    <name type="scientific">freshwater metagenome</name>
    <dbReference type="NCBI Taxonomy" id="449393"/>
    <lineage>
        <taxon>unclassified sequences</taxon>
        <taxon>metagenomes</taxon>
        <taxon>ecological metagenomes</taxon>
    </lineage>
</organism>
<dbReference type="Pfam" id="PF07690">
    <property type="entry name" value="MFS_1"/>
    <property type="match status" value="1"/>
</dbReference>
<feature type="transmembrane region" description="Helical" evidence="5">
    <location>
        <begin position="257"/>
        <end position="275"/>
    </location>
</feature>
<evidence type="ECO:0000256" key="4">
    <source>
        <dbReference type="ARBA" id="ARBA00023136"/>
    </source>
</evidence>
<evidence type="ECO:0000256" key="2">
    <source>
        <dbReference type="ARBA" id="ARBA00022692"/>
    </source>
</evidence>
<keyword evidence="2 5" id="KW-0812">Transmembrane</keyword>
<evidence type="ECO:0000256" key="5">
    <source>
        <dbReference type="SAM" id="Phobius"/>
    </source>
</evidence>
<feature type="transmembrane region" description="Helical" evidence="5">
    <location>
        <begin position="313"/>
        <end position="333"/>
    </location>
</feature>
<dbReference type="PANTHER" id="PTHR23508:SF10">
    <property type="entry name" value="CARBOXYLIC ACID TRANSPORTER PROTEIN HOMOLOG"/>
    <property type="match status" value="1"/>
</dbReference>
<dbReference type="GO" id="GO:0046943">
    <property type="term" value="F:carboxylic acid transmembrane transporter activity"/>
    <property type="evidence" value="ECO:0007669"/>
    <property type="project" value="TreeGrafter"/>
</dbReference>
<dbReference type="EMBL" id="CAFAAB010000074">
    <property type="protein sequence ID" value="CAB4784563.1"/>
    <property type="molecule type" value="Genomic_DNA"/>
</dbReference>
<protein>
    <submittedName>
        <fullName evidence="7">Unannotated protein</fullName>
    </submittedName>
</protein>
<keyword evidence="3 5" id="KW-1133">Transmembrane helix</keyword>
<comment type="subcellular location">
    <subcellularLocation>
        <location evidence="1">Membrane</location>
        <topology evidence="1">Multi-pass membrane protein</topology>
    </subcellularLocation>
</comment>
<evidence type="ECO:0000256" key="3">
    <source>
        <dbReference type="ARBA" id="ARBA00022989"/>
    </source>
</evidence>
<keyword evidence="4 5" id="KW-0472">Membrane</keyword>
<feature type="transmembrane region" description="Helical" evidence="5">
    <location>
        <begin position="222"/>
        <end position="245"/>
    </location>
</feature>
<dbReference type="PROSITE" id="PS50850">
    <property type="entry name" value="MFS"/>
    <property type="match status" value="1"/>
</dbReference>
<dbReference type="InterPro" id="IPR020846">
    <property type="entry name" value="MFS_dom"/>
</dbReference>
<dbReference type="AlphaFoldDB" id="A0A6J6WMR9"/>
<feature type="transmembrane region" description="Helical" evidence="5">
    <location>
        <begin position="380"/>
        <end position="399"/>
    </location>
</feature>
<feature type="transmembrane region" description="Helical" evidence="5">
    <location>
        <begin position="12"/>
        <end position="32"/>
    </location>
</feature>
<proteinExistence type="predicted"/>
<feature type="transmembrane region" description="Helical" evidence="5">
    <location>
        <begin position="345"/>
        <end position="368"/>
    </location>
</feature>
<dbReference type="PANTHER" id="PTHR23508">
    <property type="entry name" value="CARBOXYLIC ACID TRANSPORTER PROTEIN HOMOLOG"/>
    <property type="match status" value="1"/>
</dbReference>
<dbReference type="GO" id="GO:0005886">
    <property type="term" value="C:plasma membrane"/>
    <property type="evidence" value="ECO:0007669"/>
    <property type="project" value="TreeGrafter"/>
</dbReference>
<reference evidence="7" key="1">
    <citation type="submission" date="2020-05" db="EMBL/GenBank/DDBJ databases">
        <authorList>
            <person name="Chiriac C."/>
            <person name="Salcher M."/>
            <person name="Ghai R."/>
            <person name="Kavagutti S V."/>
        </authorList>
    </citation>
    <scope>NUCLEOTIDE SEQUENCE</scope>
</reference>
<evidence type="ECO:0000259" key="6">
    <source>
        <dbReference type="PROSITE" id="PS50850"/>
    </source>
</evidence>
<feature type="transmembrane region" description="Helical" evidence="5">
    <location>
        <begin position="52"/>
        <end position="76"/>
    </location>
</feature>
<sequence>MAKGVRTAKPTVTLVLIAVAASFGQFGAISSLGDVAKHFGSFNEGKSLTGVVGISAGVLGLGMGLLRLASLGALPLSSMGDHFGRVRVLRGTLTLGLLFTVAAAASPGYWWFVLLFACARPLLSTANTLVQVLTVEVSSDRHRVRHLAWISAGAGMGAGLSAILHSVFRGPNSFRILFALALVPAILIQPLIRKVEETHQLDRTTERVSKLGSVAREFRRPLFILAWVAFVVGVISGPANGFAFVYGERILHIDPKFVAVVVTGSSVTGLLGLIASRWSSDSFGRRTTVGVGAIGSGLASCLAYFGGRHLFTIGYLVGVFATALWAPAASALVNETFPRRVRATVGGWIVVAGVLGATFGLFFFGVVANLVASDHSVSALRLPSLITFLPLLPTLLVLWRLPETRHKVLD</sequence>
<gene>
    <name evidence="7" type="ORF">UFOPK2958_00758</name>
</gene>